<dbReference type="InterPro" id="IPR009003">
    <property type="entry name" value="Peptidase_S1_PA"/>
</dbReference>
<dbReference type="AlphaFoldDB" id="A0A8S9X5H0"/>
<name>A0A8S9X5H0_APOLU</name>
<evidence type="ECO:0008006" key="4">
    <source>
        <dbReference type="Google" id="ProtNLM"/>
    </source>
</evidence>
<keyword evidence="1" id="KW-0732">Signal</keyword>
<accession>A0A8S9X5H0</accession>
<sequence>MWRTFIIGIISLVCFPCSLKAECKLNVAMYMPFLVRVVDVSQSGNHQTLSTGSILTPFHVLTTCVQLRGKINRDLEARASQGHYEIGKIDDNHFKQIGPNEDKKGCIQIRPVAEIRFHSRCPLFDEESLQLYSQDYMRFNVAVLKINDPFKNYTEAVPTMPFVGDVGILLLQVDDFNAHRNRRCEIPLYDGVEPIVKFHKDMTFRSMPLTTECKELMCQPHEDIVIDVEKCKKNMDNSTGFVLCAKRVKQSDPGVTWDDFKLSDKDYYNDKDDECKDLKHTPGSPLVCEGSAIGMVVECNPWGMVISTLYTLRNYIQAHIQDGFTEEVIYMDTSDIPTEADDPVSESEVRGSYRMSFQGHPRDFAYSNSNPIHPIHLLSGLRLLTMNVVFVLLK</sequence>
<protein>
    <recommendedName>
        <fullName evidence="4">Peptidase S1 domain-containing protein</fullName>
    </recommendedName>
</protein>
<feature type="chain" id="PRO_5035752148" description="Peptidase S1 domain-containing protein" evidence="1">
    <location>
        <begin position="22"/>
        <end position="394"/>
    </location>
</feature>
<evidence type="ECO:0000256" key="1">
    <source>
        <dbReference type="SAM" id="SignalP"/>
    </source>
</evidence>
<dbReference type="Proteomes" id="UP000466442">
    <property type="component" value="Unassembled WGS sequence"/>
</dbReference>
<gene>
    <name evidence="2" type="ORF">GE061_003724</name>
</gene>
<dbReference type="SUPFAM" id="SSF50494">
    <property type="entry name" value="Trypsin-like serine proteases"/>
    <property type="match status" value="1"/>
</dbReference>
<reference evidence="2" key="1">
    <citation type="journal article" date="2021" name="Mol. Ecol. Resour.">
        <title>Apolygus lucorum genome provides insights into omnivorousness and mesophyll feeding.</title>
        <authorList>
            <person name="Liu Y."/>
            <person name="Liu H."/>
            <person name="Wang H."/>
            <person name="Huang T."/>
            <person name="Liu B."/>
            <person name="Yang B."/>
            <person name="Yin L."/>
            <person name="Li B."/>
            <person name="Zhang Y."/>
            <person name="Zhang S."/>
            <person name="Jiang F."/>
            <person name="Zhang X."/>
            <person name="Ren Y."/>
            <person name="Wang B."/>
            <person name="Wang S."/>
            <person name="Lu Y."/>
            <person name="Wu K."/>
            <person name="Fan W."/>
            <person name="Wang G."/>
        </authorList>
    </citation>
    <scope>NUCLEOTIDE SEQUENCE</scope>
    <source>
        <strain evidence="2">12Hb</strain>
    </source>
</reference>
<comment type="caution">
    <text evidence="2">The sequence shown here is derived from an EMBL/GenBank/DDBJ whole genome shotgun (WGS) entry which is preliminary data.</text>
</comment>
<feature type="signal peptide" evidence="1">
    <location>
        <begin position="1"/>
        <end position="21"/>
    </location>
</feature>
<keyword evidence="3" id="KW-1185">Reference proteome</keyword>
<dbReference type="EMBL" id="WIXP02000011">
    <property type="protein sequence ID" value="KAF6203306.1"/>
    <property type="molecule type" value="Genomic_DNA"/>
</dbReference>
<evidence type="ECO:0000313" key="2">
    <source>
        <dbReference type="EMBL" id="KAF6203306.1"/>
    </source>
</evidence>
<evidence type="ECO:0000313" key="3">
    <source>
        <dbReference type="Proteomes" id="UP000466442"/>
    </source>
</evidence>
<organism evidence="2 3">
    <name type="scientific">Apolygus lucorum</name>
    <name type="common">Small green plant bug</name>
    <name type="synonym">Lygocoris lucorum</name>
    <dbReference type="NCBI Taxonomy" id="248454"/>
    <lineage>
        <taxon>Eukaryota</taxon>
        <taxon>Metazoa</taxon>
        <taxon>Ecdysozoa</taxon>
        <taxon>Arthropoda</taxon>
        <taxon>Hexapoda</taxon>
        <taxon>Insecta</taxon>
        <taxon>Pterygota</taxon>
        <taxon>Neoptera</taxon>
        <taxon>Paraneoptera</taxon>
        <taxon>Hemiptera</taxon>
        <taxon>Heteroptera</taxon>
        <taxon>Panheteroptera</taxon>
        <taxon>Cimicomorpha</taxon>
        <taxon>Miridae</taxon>
        <taxon>Mirini</taxon>
        <taxon>Apolygus</taxon>
    </lineage>
</organism>
<proteinExistence type="predicted"/>